<keyword evidence="3" id="KW-0732">Signal</keyword>
<dbReference type="Pfam" id="PF16845">
    <property type="entry name" value="SQAPI"/>
    <property type="match status" value="1"/>
</dbReference>
<organism evidence="5 6">
    <name type="scientific">Cucurbita moschata</name>
    <name type="common">Winter crookneck squash</name>
    <name type="synonym">Cucurbita pepo var. moschata</name>
    <dbReference type="NCBI Taxonomy" id="3662"/>
    <lineage>
        <taxon>Eukaryota</taxon>
        <taxon>Viridiplantae</taxon>
        <taxon>Streptophyta</taxon>
        <taxon>Embryophyta</taxon>
        <taxon>Tracheophyta</taxon>
        <taxon>Spermatophyta</taxon>
        <taxon>Magnoliopsida</taxon>
        <taxon>eudicotyledons</taxon>
        <taxon>Gunneridae</taxon>
        <taxon>Pentapetalae</taxon>
        <taxon>rosids</taxon>
        <taxon>fabids</taxon>
        <taxon>Cucurbitales</taxon>
        <taxon>Cucurbitaceae</taxon>
        <taxon>Cucurbiteae</taxon>
        <taxon>Cucurbita</taxon>
    </lineage>
</organism>
<dbReference type="PANTHER" id="PTHR47373:SF1">
    <property type="entry name" value="CYSTEINE PROTEINASE INHIBITOR 2"/>
    <property type="match status" value="1"/>
</dbReference>
<keyword evidence="2" id="KW-0789">Thiol protease inhibitor</keyword>
<accession>A0A6J1H8E3</accession>
<dbReference type="GO" id="GO:0004869">
    <property type="term" value="F:cysteine-type endopeptidase inhibitor activity"/>
    <property type="evidence" value="ECO:0007669"/>
    <property type="project" value="UniProtKB-KW"/>
</dbReference>
<dbReference type="PANTHER" id="PTHR47373">
    <property type="entry name" value="CYSTEINE PROTEINASE INHIBITOR 2"/>
    <property type="match status" value="1"/>
</dbReference>
<keyword evidence="5" id="KW-1185">Reference proteome</keyword>
<sequence length="132" mass="14784">MTKARLSLIAVVVLALLEVAVLAEGYSGRIGGRRRIKDVRSNEEVQGLGRFSVEEYNRRSRRSGGGEVEFLAVLVAERQVVAGTKYYLRILGIENGRKRIFESVVVVKPWLGSKQLIDFSASRLFPSRISNF</sequence>
<dbReference type="GeneID" id="111461002"/>
<evidence type="ECO:0000256" key="1">
    <source>
        <dbReference type="ARBA" id="ARBA00022690"/>
    </source>
</evidence>
<proteinExistence type="predicted"/>
<evidence type="ECO:0000256" key="3">
    <source>
        <dbReference type="SAM" id="SignalP"/>
    </source>
</evidence>
<keyword evidence="1" id="KW-0646">Protease inhibitor</keyword>
<evidence type="ECO:0000313" key="6">
    <source>
        <dbReference type="RefSeq" id="XP_022960190.1"/>
    </source>
</evidence>
<dbReference type="InterPro" id="IPR000010">
    <property type="entry name" value="Cystatin_dom"/>
</dbReference>
<dbReference type="RefSeq" id="XP_022960190.1">
    <property type="nucleotide sequence ID" value="XM_023104422.1"/>
</dbReference>
<feature type="signal peptide" evidence="3">
    <location>
        <begin position="1"/>
        <end position="23"/>
    </location>
</feature>
<name>A0A6J1H8E3_CUCMO</name>
<dbReference type="InterPro" id="IPR046350">
    <property type="entry name" value="Cystatin_sf"/>
</dbReference>
<dbReference type="AlphaFoldDB" id="A0A6J1H8E3"/>
<dbReference type="KEGG" id="cmos:111461002"/>
<protein>
    <submittedName>
        <fullName evidence="6">Cysteine proteinase inhibitor B</fullName>
    </submittedName>
</protein>
<gene>
    <name evidence="6" type="primary">LOC111461002</name>
</gene>
<feature type="domain" description="Cystatin" evidence="4">
    <location>
        <begin position="28"/>
        <end position="122"/>
    </location>
</feature>
<dbReference type="SUPFAM" id="SSF54403">
    <property type="entry name" value="Cystatin/monellin"/>
    <property type="match status" value="1"/>
</dbReference>
<reference evidence="6" key="1">
    <citation type="submission" date="2025-08" db="UniProtKB">
        <authorList>
            <consortium name="RefSeq"/>
        </authorList>
    </citation>
    <scope>IDENTIFICATION</scope>
    <source>
        <tissue evidence="6">Young leaves</tissue>
    </source>
</reference>
<dbReference type="Proteomes" id="UP000504609">
    <property type="component" value="Unplaced"/>
</dbReference>
<evidence type="ECO:0000259" key="4">
    <source>
        <dbReference type="SMART" id="SM00043"/>
    </source>
</evidence>
<evidence type="ECO:0000256" key="2">
    <source>
        <dbReference type="ARBA" id="ARBA00022704"/>
    </source>
</evidence>
<dbReference type="CDD" id="cd00042">
    <property type="entry name" value="CY"/>
    <property type="match status" value="1"/>
</dbReference>
<dbReference type="Gene3D" id="3.10.450.10">
    <property type="match status" value="1"/>
</dbReference>
<feature type="chain" id="PRO_5026804857" evidence="3">
    <location>
        <begin position="24"/>
        <end position="132"/>
    </location>
</feature>
<evidence type="ECO:0000313" key="5">
    <source>
        <dbReference type="Proteomes" id="UP000504609"/>
    </source>
</evidence>
<dbReference type="SMART" id="SM00043">
    <property type="entry name" value="CY"/>
    <property type="match status" value="1"/>
</dbReference>